<evidence type="ECO:0000256" key="1">
    <source>
        <dbReference type="SAM" id="Phobius"/>
    </source>
</evidence>
<name>A0ABW0YHZ4_9BACI</name>
<dbReference type="Proteomes" id="UP001596142">
    <property type="component" value="Unassembled WGS sequence"/>
</dbReference>
<proteinExistence type="predicted"/>
<evidence type="ECO:0000313" key="2">
    <source>
        <dbReference type="EMBL" id="MFC5711939.1"/>
    </source>
</evidence>
<dbReference type="RefSeq" id="WP_054637461.1">
    <property type="nucleotide sequence ID" value="NZ_JBHSOZ010000003.1"/>
</dbReference>
<keyword evidence="3" id="KW-1185">Reference proteome</keyword>
<comment type="caution">
    <text evidence="2">The sequence shown here is derived from an EMBL/GenBank/DDBJ whole genome shotgun (WGS) entry which is preliminary data.</text>
</comment>
<evidence type="ECO:0000313" key="3">
    <source>
        <dbReference type="Proteomes" id="UP001596142"/>
    </source>
</evidence>
<feature type="transmembrane region" description="Helical" evidence="1">
    <location>
        <begin position="86"/>
        <end position="108"/>
    </location>
</feature>
<protein>
    <recommendedName>
        <fullName evidence="4">ABC transporter permease</fullName>
    </recommendedName>
</protein>
<accession>A0ABW0YHZ4</accession>
<feature type="transmembrane region" description="Helical" evidence="1">
    <location>
        <begin position="133"/>
        <end position="158"/>
    </location>
</feature>
<reference evidence="3" key="1">
    <citation type="journal article" date="2019" name="Int. J. Syst. Evol. Microbiol.">
        <title>The Global Catalogue of Microorganisms (GCM) 10K type strain sequencing project: providing services to taxonomists for standard genome sequencing and annotation.</title>
        <authorList>
            <consortium name="The Broad Institute Genomics Platform"/>
            <consortium name="The Broad Institute Genome Sequencing Center for Infectious Disease"/>
            <person name="Wu L."/>
            <person name="Ma J."/>
        </authorList>
    </citation>
    <scope>NUCLEOTIDE SEQUENCE [LARGE SCALE GENOMIC DNA]</scope>
    <source>
        <strain evidence="3">CECT 7184</strain>
    </source>
</reference>
<dbReference type="EMBL" id="JBHSOZ010000003">
    <property type="protein sequence ID" value="MFC5711939.1"/>
    <property type="molecule type" value="Genomic_DNA"/>
</dbReference>
<evidence type="ECO:0008006" key="4">
    <source>
        <dbReference type="Google" id="ProtNLM"/>
    </source>
</evidence>
<keyword evidence="1" id="KW-0472">Membrane</keyword>
<keyword evidence="1" id="KW-1133">Transmembrane helix</keyword>
<feature type="transmembrane region" description="Helical" evidence="1">
    <location>
        <begin position="165"/>
        <end position="183"/>
    </location>
</feature>
<organism evidence="2 3">
    <name type="scientific">Thalassorhabdus alkalitolerans</name>
    <dbReference type="NCBI Taxonomy" id="2282697"/>
    <lineage>
        <taxon>Bacteria</taxon>
        <taxon>Bacillati</taxon>
        <taxon>Bacillota</taxon>
        <taxon>Bacilli</taxon>
        <taxon>Bacillales</taxon>
        <taxon>Bacillaceae</taxon>
        <taxon>Thalassorhabdus</taxon>
    </lineage>
</organism>
<feature type="transmembrane region" description="Helical" evidence="1">
    <location>
        <begin position="203"/>
        <end position="222"/>
    </location>
</feature>
<keyword evidence="1" id="KW-0812">Transmembrane</keyword>
<gene>
    <name evidence="2" type="ORF">ACFPU1_04040</name>
</gene>
<feature type="transmembrane region" description="Helical" evidence="1">
    <location>
        <begin position="20"/>
        <end position="40"/>
    </location>
</feature>
<sequence length="236" mass="26707">MKEQWGIWRIIWFEMSKSFVWFWSILLGFVGLGITFSVWYDPEEVIFVTNVAMYIYFFVIGAQLFKLGITYGSTMGSTRHQLYTGVVISAIILAAVGTIIHMVVYYSMGMLTGSLTNGMKILHILEWLPVEEMIFSVVLFDFVVSLMALGVSFAFSIVYYRYGGIPFMILSGIIALSVIFPVGREMFWGEVIYWVMTGGTLELFGLPIAIAVLAFTAPYLFVTRLNIYLKENASAK</sequence>
<feature type="transmembrane region" description="Helical" evidence="1">
    <location>
        <begin position="46"/>
        <end position="65"/>
    </location>
</feature>